<name>A0A1I3DM19_9RHOB</name>
<dbReference type="InterPro" id="IPR051010">
    <property type="entry name" value="BCAA_transport"/>
</dbReference>
<gene>
    <name evidence="5" type="ORF">SAMN04488021_14020</name>
</gene>
<dbReference type="STRING" id="34004.SAMN04488021_14020"/>
<evidence type="ECO:0000259" key="4">
    <source>
        <dbReference type="Pfam" id="PF13458"/>
    </source>
</evidence>
<dbReference type="PANTHER" id="PTHR30483">
    <property type="entry name" value="LEUCINE-SPECIFIC-BINDING PROTEIN"/>
    <property type="match status" value="1"/>
</dbReference>
<dbReference type="RefSeq" id="WP_170848969.1">
    <property type="nucleotide sequence ID" value="NZ_CBCRYP010000007.1"/>
</dbReference>
<sequence length="427" mass="46842">MSISLAQRLAMAGSLPRNLHHAATPVRIGFLAPLSGPSAPWGKPGLEGCLIWADWVNEQGGLIVGPRRRRVEILARDAAISPVETRVAAMELVERAGAQVILTLGGDSLAPALPWLMAHRVLTTTLLPFDLSPETPSLIAPAEVHPIYVVTGVEWLAATRPELKRVAMCGQEDMLGQPGLASYRAAFKAEDMQILRELRYPRDACDAEAMVAAMLQDDPQVLCWGSSEPHMVHALTEAAFHAGFRGPILSATGDNYSRLVARTSLDFMEDFIFHFPDFDDPALAGTAFFFRQPAAFHAAYQQRFPGHWSAVSWEYAAALDLWQQAVEIAGTTEPLTVLDSMKRGGQMMQVFGPARWYGEALFGIDNALIGSWPVVRVMQGVARIAGFGSVLDWLDRHEALLLREMEAQGLLWQQRAELRGRDLSSPA</sequence>
<dbReference type="SUPFAM" id="SSF53822">
    <property type="entry name" value="Periplasmic binding protein-like I"/>
    <property type="match status" value="1"/>
</dbReference>
<evidence type="ECO:0000256" key="3">
    <source>
        <dbReference type="ARBA" id="ARBA00022970"/>
    </source>
</evidence>
<dbReference type="EMBL" id="FOPU01000040">
    <property type="protein sequence ID" value="SFH87792.1"/>
    <property type="molecule type" value="Genomic_DNA"/>
</dbReference>
<dbReference type="InterPro" id="IPR028082">
    <property type="entry name" value="Peripla_BP_I"/>
</dbReference>
<dbReference type="PANTHER" id="PTHR30483:SF6">
    <property type="entry name" value="PERIPLASMIC BINDING PROTEIN OF ABC TRANSPORTER FOR NATURAL AMINO ACIDS"/>
    <property type="match status" value="1"/>
</dbReference>
<accession>A0A1I3DM19</accession>
<evidence type="ECO:0000256" key="2">
    <source>
        <dbReference type="ARBA" id="ARBA00022729"/>
    </source>
</evidence>
<proteinExistence type="inferred from homology"/>
<keyword evidence="2" id="KW-0732">Signal</keyword>
<dbReference type="GO" id="GO:0006865">
    <property type="term" value="P:amino acid transport"/>
    <property type="evidence" value="ECO:0007669"/>
    <property type="project" value="UniProtKB-KW"/>
</dbReference>
<keyword evidence="3" id="KW-0029">Amino-acid transport</keyword>
<dbReference type="Gene3D" id="3.40.50.2300">
    <property type="match status" value="2"/>
</dbReference>
<comment type="similarity">
    <text evidence="1">Belongs to the leucine-binding protein family.</text>
</comment>
<dbReference type="AlphaFoldDB" id="A0A1I3DM19"/>
<keyword evidence="3" id="KW-0813">Transport</keyword>
<protein>
    <submittedName>
        <fullName evidence="5">Amino acid/amide ABC transporter substrate-binding protein, HAAT family (TC 3.A.1.4.-)</fullName>
    </submittedName>
</protein>
<reference evidence="5 6" key="1">
    <citation type="submission" date="2016-10" db="EMBL/GenBank/DDBJ databases">
        <authorList>
            <person name="de Groot N.N."/>
        </authorList>
    </citation>
    <scope>NUCLEOTIDE SEQUENCE [LARGE SCALE GENOMIC DNA]</scope>
    <source>
        <strain evidence="5 6">DSM 8537</strain>
    </source>
</reference>
<evidence type="ECO:0000313" key="5">
    <source>
        <dbReference type="EMBL" id="SFH87792.1"/>
    </source>
</evidence>
<feature type="domain" description="Leucine-binding protein" evidence="4">
    <location>
        <begin position="25"/>
        <end position="377"/>
    </location>
</feature>
<organism evidence="5 6">
    <name type="scientific">Paracoccus aminovorans</name>
    <dbReference type="NCBI Taxonomy" id="34004"/>
    <lineage>
        <taxon>Bacteria</taxon>
        <taxon>Pseudomonadati</taxon>
        <taxon>Pseudomonadota</taxon>
        <taxon>Alphaproteobacteria</taxon>
        <taxon>Rhodobacterales</taxon>
        <taxon>Paracoccaceae</taxon>
        <taxon>Paracoccus</taxon>
    </lineage>
</organism>
<dbReference type="InterPro" id="IPR028081">
    <property type="entry name" value="Leu-bd"/>
</dbReference>
<keyword evidence="6" id="KW-1185">Reference proteome</keyword>
<evidence type="ECO:0000313" key="6">
    <source>
        <dbReference type="Proteomes" id="UP000183635"/>
    </source>
</evidence>
<dbReference type="Proteomes" id="UP000183635">
    <property type="component" value="Unassembled WGS sequence"/>
</dbReference>
<dbReference type="Pfam" id="PF13458">
    <property type="entry name" value="Peripla_BP_6"/>
    <property type="match status" value="1"/>
</dbReference>
<evidence type="ECO:0000256" key="1">
    <source>
        <dbReference type="ARBA" id="ARBA00010062"/>
    </source>
</evidence>